<keyword evidence="2" id="KW-1185">Reference proteome</keyword>
<proteinExistence type="predicted"/>
<reference evidence="1" key="1">
    <citation type="submission" date="2021-05" db="EMBL/GenBank/DDBJ databases">
        <authorList>
            <person name="Pan Q."/>
            <person name="Jouanno E."/>
            <person name="Zahm M."/>
            <person name="Klopp C."/>
            <person name="Cabau C."/>
            <person name="Louis A."/>
            <person name="Berthelot C."/>
            <person name="Parey E."/>
            <person name="Roest Crollius H."/>
            <person name="Montfort J."/>
            <person name="Robinson-Rechavi M."/>
            <person name="Bouchez O."/>
            <person name="Lampietro C."/>
            <person name="Lopez Roques C."/>
            <person name="Donnadieu C."/>
            <person name="Postlethwait J."/>
            <person name="Bobe J."/>
            <person name="Dillon D."/>
            <person name="Chandos A."/>
            <person name="von Hippel F."/>
            <person name="Guiguen Y."/>
        </authorList>
    </citation>
    <scope>NUCLEOTIDE SEQUENCE</scope>
    <source>
        <strain evidence="1">YG-Jan2019</strain>
    </source>
</reference>
<name>A0ACC2H9E7_DALPE</name>
<dbReference type="Proteomes" id="UP001157502">
    <property type="component" value="Chromosome 4"/>
</dbReference>
<accession>A0ACC2H9E7</accession>
<sequence>MQLNRERLSFAAFLWWNKMLLKSKWCPPTEPSHSATMSEFLIAFLGVSGLVSCMRTVTAVDAEQGKRHGRTGENREVHGAVEMRSPMQLGWFTLYG</sequence>
<dbReference type="EMBL" id="CM055731">
    <property type="protein sequence ID" value="KAJ8012390.1"/>
    <property type="molecule type" value="Genomic_DNA"/>
</dbReference>
<gene>
    <name evidence="1" type="ORF">DPEC_G00042230</name>
</gene>
<evidence type="ECO:0000313" key="2">
    <source>
        <dbReference type="Proteomes" id="UP001157502"/>
    </source>
</evidence>
<organism evidence="1 2">
    <name type="scientific">Dallia pectoralis</name>
    <name type="common">Alaska blackfish</name>
    <dbReference type="NCBI Taxonomy" id="75939"/>
    <lineage>
        <taxon>Eukaryota</taxon>
        <taxon>Metazoa</taxon>
        <taxon>Chordata</taxon>
        <taxon>Craniata</taxon>
        <taxon>Vertebrata</taxon>
        <taxon>Euteleostomi</taxon>
        <taxon>Actinopterygii</taxon>
        <taxon>Neopterygii</taxon>
        <taxon>Teleostei</taxon>
        <taxon>Protacanthopterygii</taxon>
        <taxon>Esociformes</taxon>
        <taxon>Umbridae</taxon>
        <taxon>Dallia</taxon>
    </lineage>
</organism>
<evidence type="ECO:0000313" key="1">
    <source>
        <dbReference type="EMBL" id="KAJ8012390.1"/>
    </source>
</evidence>
<comment type="caution">
    <text evidence="1">The sequence shown here is derived from an EMBL/GenBank/DDBJ whole genome shotgun (WGS) entry which is preliminary data.</text>
</comment>
<protein>
    <submittedName>
        <fullName evidence="1">Uncharacterized protein</fullName>
    </submittedName>
</protein>